<proteinExistence type="predicted"/>
<sequence length="155" mass="17987">MTSRRKHLAERRAARGYSQEEFAELRRFRAPHDEGGTCMNDGRIFREAWIDGVNKHYPGEPKPGYVTPWDETPAWEREAAAAVYGQVRDFIEVSGGHAARLTREQKSRFVAICWTAQMFRHFEDPKPGYVADWSDLPVWQRETDADIFERIEGTV</sequence>
<reference evidence="1 2" key="1">
    <citation type="journal article" date="2016" name="Genome Announc.">
        <title>Complete Genome Sequence of Thiostrepton-Producing Streptomyces laurentii ATCC 31255.</title>
        <authorList>
            <person name="Doi K."/>
            <person name="Fujino Y."/>
            <person name="Nagayoshi Y."/>
            <person name="Ohshima T."/>
            <person name="Ogata S."/>
        </authorList>
    </citation>
    <scope>NUCLEOTIDE SEQUENCE [LARGE SCALE GENOMIC DNA]</scope>
    <source>
        <strain evidence="1 2">ATCC 31255</strain>
    </source>
</reference>
<keyword evidence="2" id="KW-1185">Reference proteome</keyword>
<dbReference type="Proteomes" id="UP000217676">
    <property type="component" value="Chromosome"/>
</dbReference>
<accession>A0A169NB26</accession>
<gene>
    <name evidence="1" type="ORF">SLA_1880</name>
</gene>
<protein>
    <submittedName>
        <fullName evidence="1">Uncharacterized protein</fullName>
    </submittedName>
</protein>
<name>A0A169NB26_STRLU</name>
<dbReference type="EMBL" id="AP017424">
    <property type="protein sequence ID" value="BAU82818.1"/>
    <property type="molecule type" value="Genomic_DNA"/>
</dbReference>
<evidence type="ECO:0000313" key="1">
    <source>
        <dbReference type="EMBL" id="BAU82818.1"/>
    </source>
</evidence>
<dbReference type="AlphaFoldDB" id="A0A169NB26"/>
<dbReference type="KEGG" id="slau:SLA_1880"/>
<organism evidence="1 2">
    <name type="scientific">Streptomyces laurentii</name>
    <dbReference type="NCBI Taxonomy" id="39478"/>
    <lineage>
        <taxon>Bacteria</taxon>
        <taxon>Bacillati</taxon>
        <taxon>Actinomycetota</taxon>
        <taxon>Actinomycetes</taxon>
        <taxon>Kitasatosporales</taxon>
        <taxon>Streptomycetaceae</taxon>
        <taxon>Streptomyces</taxon>
    </lineage>
</organism>
<evidence type="ECO:0000313" key="2">
    <source>
        <dbReference type="Proteomes" id="UP000217676"/>
    </source>
</evidence>